<evidence type="ECO:0000256" key="6">
    <source>
        <dbReference type="ARBA" id="ARBA00023132"/>
    </source>
</evidence>
<keyword evidence="7" id="KW-0539">Nucleus</keyword>
<feature type="region of interest" description="Disordered" evidence="8">
    <location>
        <begin position="867"/>
        <end position="891"/>
    </location>
</feature>
<dbReference type="GO" id="GO:0000055">
    <property type="term" value="P:ribosomal large subunit export from nucleus"/>
    <property type="evidence" value="ECO:0007669"/>
    <property type="project" value="InterPro"/>
</dbReference>
<dbReference type="GO" id="GO:0005643">
    <property type="term" value="C:nuclear pore"/>
    <property type="evidence" value="ECO:0007669"/>
    <property type="project" value="UniProtKB-SubCell"/>
</dbReference>
<keyword evidence="2" id="KW-0813">Transport</keyword>
<dbReference type="EMBL" id="LZYO01000022">
    <property type="protein sequence ID" value="ODH43690.1"/>
    <property type="molecule type" value="Genomic_DNA"/>
</dbReference>
<dbReference type="PANTHER" id="PTHR13257">
    <property type="entry name" value="NUCLEOPORIN NUP84-RELATED"/>
    <property type="match status" value="1"/>
</dbReference>
<feature type="compositionally biased region" description="Basic and acidic residues" evidence="8">
    <location>
        <begin position="88"/>
        <end position="103"/>
    </location>
</feature>
<evidence type="ECO:0000313" key="10">
    <source>
        <dbReference type="Proteomes" id="UP000242814"/>
    </source>
</evidence>
<evidence type="ECO:0000256" key="5">
    <source>
        <dbReference type="ARBA" id="ARBA00023010"/>
    </source>
</evidence>
<evidence type="ECO:0000256" key="2">
    <source>
        <dbReference type="ARBA" id="ARBA00022448"/>
    </source>
</evidence>
<keyword evidence="3" id="KW-0509">mRNA transport</keyword>
<dbReference type="GO" id="GO:0006406">
    <property type="term" value="P:mRNA export from nucleus"/>
    <property type="evidence" value="ECO:0007669"/>
    <property type="project" value="TreeGrafter"/>
</dbReference>
<feature type="region of interest" description="Disordered" evidence="8">
    <location>
        <begin position="88"/>
        <end position="118"/>
    </location>
</feature>
<proteinExistence type="predicted"/>
<evidence type="ECO:0008006" key="11">
    <source>
        <dbReference type="Google" id="ProtNLM"/>
    </source>
</evidence>
<accession>A0A1D2JMT6</accession>
<evidence type="ECO:0000256" key="8">
    <source>
        <dbReference type="SAM" id="MobiDB-lite"/>
    </source>
</evidence>
<evidence type="ECO:0000256" key="4">
    <source>
        <dbReference type="ARBA" id="ARBA00022927"/>
    </source>
</evidence>
<reference evidence="9 10" key="1">
    <citation type="submission" date="2016-06" db="EMBL/GenBank/DDBJ databases">
        <authorList>
            <person name="Kjaerup R.B."/>
            <person name="Dalgaard T.S."/>
            <person name="Juul-Madsen H.R."/>
        </authorList>
    </citation>
    <scope>NUCLEOTIDE SEQUENCE [LARGE SCALE GENOMIC DNA]</scope>
    <source>
        <strain evidence="9 10">Pb300</strain>
    </source>
</reference>
<sequence length="933" mass="103858">MPKIIDYSPPWLSRPSPGSSFFLSSGSEPSLHASPIAKSKAANDTRHQPYVGPKRTQARRGTEIFAVVDNQIRWSDLSTLKNEWQAEVRRKRNETSRAQESERSSPLAEDANSPGQTVDKQRTSFYRVLAIPVYGQITQLIISPNGSFLAIITPHTVHVAVLPDLSHLSGPDYSPLRLKTFQLGPTTHVIPESPVISALWHPLGICDNQGGCLITVTQDAAVRVWEIDRNNHWSFDRPTIAVDLKKLVDGTSIEEDFAPSGFGHNKGFSADLFDMEVASACFGGHGYEDEDAWAPMTLWVAMRPGDVYALCPLLPSKWQVPSVAIPSLTSSIVHRLTSFQNDPSESKEEHTAAQQQYDWLQEIDNQEPLPLPEDFGISSMSEIRSRPANFSAIPRLQGPFHFELGDDLDELDLTDILVIAAKTDFEDLMSGEEAYQAEKTPQEGVSATVICLATATGRVHICLELDGVEGQWLPKSHKGTFTTPVSYPQELLLLESLETVKEKYQNPKSWPLFTEDAHSRYNFFITSANNVTFLSLSSWAERLEAEFHTTDPAGSEFRIKVLCDGSMTLREQIIQVTDQESLATPSSEPEHLPNCLVLYDYDLGYLLLAHTTSRIHAVVLDSPFYSDFPLANELPPFETDSSQQPLLIPHRRIAYQPPSIFYTPSPLASFIEKNVAHGHRHTLKEPVRLSPSTLDLITAAHRVLSAHTSSLERAASDLFRRCERLQGEMQDQLSQLAEIAERINNISDGIGHGQNESQGQDQSHIEKTLERNEHPLSFRMAAAESRQKQLVERYNSIRSKLAKSGGRPMSDKEKGWIGEVDRLSVFLGEKERDGEGDGDTERVGELAHRMQIAQSLARNLLAEVSRISEETASSTPHAPSTPGPPISHHPKIPQRLQRAKIVDAMNMVERESAVIDAITARLDRLTMSINGID</sequence>
<keyword evidence="5" id="KW-0811">Translocation</keyword>
<comment type="caution">
    <text evidence="9">The sequence shown here is derived from an EMBL/GenBank/DDBJ whole genome shotgun (WGS) entry which is preliminary data.</text>
</comment>
<dbReference type="PANTHER" id="PTHR13257:SF0">
    <property type="entry name" value="NUCLEAR PORE COMPLEX PROTEIN NUP88"/>
    <property type="match status" value="1"/>
</dbReference>
<keyword evidence="6" id="KW-0906">Nuclear pore complex</keyword>
<feature type="region of interest" description="Disordered" evidence="8">
    <location>
        <begin position="1"/>
        <end position="57"/>
    </location>
</feature>
<evidence type="ECO:0000256" key="3">
    <source>
        <dbReference type="ARBA" id="ARBA00022816"/>
    </source>
</evidence>
<dbReference type="AlphaFoldDB" id="A0A1D2JMT6"/>
<dbReference type="SUPFAM" id="SSF117289">
    <property type="entry name" value="Nucleoporin domain"/>
    <property type="match status" value="1"/>
</dbReference>
<dbReference type="GO" id="GO:0017056">
    <property type="term" value="F:structural constituent of nuclear pore"/>
    <property type="evidence" value="ECO:0007669"/>
    <property type="project" value="InterPro"/>
</dbReference>
<feature type="compositionally biased region" description="Low complexity" evidence="8">
    <location>
        <begin position="13"/>
        <end position="31"/>
    </location>
</feature>
<dbReference type="Proteomes" id="UP000242814">
    <property type="component" value="Unassembled WGS sequence"/>
</dbReference>
<evidence type="ECO:0000256" key="1">
    <source>
        <dbReference type="ARBA" id="ARBA00004567"/>
    </source>
</evidence>
<evidence type="ECO:0000256" key="7">
    <source>
        <dbReference type="ARBA" id="ARBA00023242"/>
    </source>
</evidence>
<dbReference type="VEuPathDB" id="FungiDB:PADG_05200"/>
<organism evidence="9 10">
    <name type="scientific">Paracoccidioides brasiliensis</name>
    <dbReference type="NCBI Taxonomy" id="121759"/>
    <lineage>
        <taxon>Eukaryota</taxon>
        <taxon>Fungi</taxon>
        <taxon>Dikarya</taxon>
        <taxon>Ascomycota</taxon>
        <taxon>Pezizomycotina</taxon>
        <taxon>Eurotiomycetes</taxon>
        <taxon>Eurotiomycetidae</taxon>
        <taxon>Onygenales</taxon>
        <taxon>Ajellomycetaceae</taxon>
        <taxon>Paracoccidioides</taxon>
    </lineage>
</organism>
<gene>
    <name evidence="9" type="ORF">ACO22_01034</name>
</gene>
<dbReference type="InterPro" id="IPR037700">
    <property type="entry name" value="NUP88/NUP82"/>
</dbReference>
<comment type="subcellular location">
    <subcellularLocation>
        <location evidence="1">Nucleus</location>
        <location evidence="1">Nuclear pore complex</location>
    </subcellularLocation>
</comment>
<dbReference type="GO" id="GO:0006606">
    <property type="term" value="P:protein import into nucleus"/>
    <property type="evidence" value="ECO:0007669"/>
    <property type="project" value="TreeGrafter"/>
</dbReference>
<protein>
    <recommendedName>
        <fullName evidence="11">Nucleoporin Nup82</fullName>
    </recommendedName>
</protein>
<dbReference type="GO" id="GO:0000056">
    <property type="term" value="P:ribosomal small subunit export from nucleus"/>
    <property type="evidence" value="ECO:0007669"/>
    <property type="project" value="InterPro"/>
</dbReference>
<name>A0A1D2JMT6_PARBR</name>
<evidence type="ECO:0000313" key="9">
    <source>
        <dbReference type="EMBL" id="ODH43690.1"/>
    </source>
</evidence>
<keyword evidence="4" id="KW-0653">Protein transport</keyword>
<dbReference type="VEuPathDB" id="FungiDB:PABG_07237"/>